<dbReference type="Proteomes" id="UP000319432">
    <property type="component" value="Plasmid p1821L02"/>
</dbReference>
<dbReference type="EMBL" id="CP033462">
    <property type="protein sequence ID" value="QDX91072.1"/>
    <property type="molecule type" value="Genomic_DNA"/>
</dbReference>
<evidence type="ECO:0000313" key="1">
    <source>
        <dbReference type="EMBL" id="QDX91072.1"/>
    </source>
</evidence>
<evidence type="ECO:0000313" key="2">
    <source>
        <dbReference type="Proteomes" id="UP000319432"/>
    </source>
</evidence>
<dbReference type="OrthoDB" id="2678796at2"/>
<proteinExistence type="predicted"/>
<protein>
    <submittedName>
        <fullName evidence="1">Uncharacterized protein</fullName>
    </submittedName>
</protein>
<organism evidence="1 2">
    <name type="scientific">Brevibacillus laterosporus</name>
    <name type="common">Bacillus laterosporus</name>
    <dbReference type="NCBI Taxonomy" id="1465"/>
    <lineage>
        <taxon>Bacteria</taxon>
        <taxon>Bacillati</taxon>
        <taxon>Bacillota</taxon>
        <taxon>Bacilli</taxon>
        <taxon>Bacillales</taxon>
        <taxon>Paenibacillaceae</taxon>
        <taxon>Brevibacillus</taxon>
    </lineage>
</organism>
<sequence>MGDFNDLYRALGNIPNLMAKAEKNALKKGASIVMGAAKEKLGTYQAGSGGYKSWVKLRPETIRKKHMSKTKAGALTRAGRKYMKKHGSWGAGGNDDSPLVDSGHLRQAITTDEKQIKKGVVYVGVATGKSNSKKGDPGSYAATHEFGLEAKNIPARPFLRPALHENKAKIKEIAKKEVVKQIRRLGH</sequence>
<keyword evidence="2" id="KW-1185">Reference proteome</keyword>
<geneLocation type="plasmid" evidence="1 2">
    <name>p1821L02</name>
</geneLocation>
<reference evidence="1 2" key="1">
    <citation type="submission" date="2018-11" db="EMBL/GenBank/DDBJ databases">
        <title>Phylogenetic determinants of toxin gene distribution in genomes of Brevibacillus laterosporus.</title>
        <authorList>
            <person name="Glare T.R."/>
            <person name="Durrant A."/>
            <person name="Berry C."/>
            <person name="Palma L."/>
            <person name="Ormskirk M."/>
            <person name="Cox M.O."/>
        </authorList>
    </citation>
    <scope>NUCLEOTIDE SEQUENCE [LARGE SCALE GENOMIC DNA]</scope>
    <source>
        <strain evidence="1 2">1821L</strain>
        <plasmid evidence="1 2">p1821L02</plasmid>
    </source>
</reference>
<dbReference type="AlphaFoldDB" id="A0A518V255"/>
<name>A0A518V255_BRELA</name>
<gene>
    <name evidence="1" type="ORF">EEL30_00910</name>
</gene>
<keyword evidence="1" id="KW-0614">Plasmid</keyword>
<accession>A0A518V255</accession>